<dbReference type="AlphaFoldDB" id="A0A8B8KWS0"/>
<feature type="compositionally biased region" description="Basic and acidic residues" evidence="7">
    <location>
        <begin position="73"/>
        <end position="84"/>
    </location>
</feature>
<keyword evidence="10" id="KW-1185">Reference proteome</keyword>
<dbReference type="PANTHER" id="PTHR46772">
    <property type="entry name" value="BHLH DOMAIN-CONTAINING PROTEIN"/>
    <property type="match status" value="1"/>
</dbReference>
<dbReference type="PROSITE" id="PS50888">
    <property type="entry name" value="BHLH"/>
    <property type="match status" value="1"/>
</dbReference>
<keyword evidence="3" id="KW-0238">DNA-binding</keyword>
<evidence type="ECO:0000259" key="8">
    <source>
        <dbReference type="PROSITE" id="PS50888"/>
    </source>
</evidence>
<evidence type="ECO:0000256" key="2">
    <source>
        <dbReference type="ARBA" id="ARBA00023015"/>
    </source>
</evidence>
<dbReference type="Pfam" id="PF00010">
    <property type="entry name" value="HLH"/>
    <property type="match status" value="1"/>
</dbReference>
<dbReference type="GO" id="GO:0005634">
    <property type="term" value="C:nucleus"/>
    <property type="evidence" value="ECO:0007669"/>
    <property type="project" value="UniProtKB-SubCell"/>
</dbReference>
<evidence type="ECO:0000256" key="3">
    <source>
        <dbReference type="ARBA" id="ARBA00023125"/>
    </source>
</evidence>
<feature type="domain" description="BHLH" evidence="8">
    <location>
        <begin position="82"/>
        <end position="132"/>
    </location>
</feature>
<sequence length="299" mass="33629">MNLTTGDQDSHDLTFLWENQSWEPSNSDESGESKENMTPLNESKERNEGDQAVVKKKRSRRITSENENIASGEGKHGKGRESDHEMHIWTERERRKKMRNMFASLHALLPQLPSKADKSTIVDEAVNYIRSLQKNLQQLEKQKQERLQRVSTFACESSIVNSQWQPYDLRDAIITDQGSYNNFSNAITMGTSSSAPSTSQQQIAPFDRWTTANVALNICGGDAQFSIYAPKKPNLLTTIAYVLDKYNIEVMSANILSNRSENSCMVLAQAKRAPSQFPDAISAKEAFKQAAGEITLFIS</sequence>
<evidence type="ECO:0000256" key="5">
    <source>
        <dbReference type="ARBA" id="ARBA00023242"/>
    </source>
</evidence>
<comment type="subcellular location">
    <subcellularLocation>
        <location evidence="1">Nucleus</location>
    </subcellularLocation>
</comment>
<dbReference type="InterPro" id="IPR011598">
    <property type="entry name" value="bHLH_dom"/>
</dbReference>
<dbReference type="InterPro" id="IPR002912">
    <property type="entry name" value="ACT_dom"/>
</dbReference>
<dbReference type="InterPro" id="IPR044278">
    <property type="entry name" value="BHLH95-like"/>
</dbReference>
<feature type="domain" description="ACT" evidence="9">
    <location>
        <begin position="224"/>
        <end position="299"/>
    </location>
</feature>
<dbReference type="KEGG" id="aprc:113859839"/>
<protein>
    <submittedName>
        <fullName evidence="11">Transcription factor bHLH95</fullName>
    </submittedName>
</protein>
<evidence type="ECO:0000256" key="6">
    <source>
        <dbReference type="SAM" id="Coils"/>
    </source>
</evidence>
<evidence type="ECO:0000256" key="4">
    <source>
        <dbReference type="ARBA" id="ARBA00023163"/>
    </source>
</evidence>
<dbReference type="PANTHER" id="PTHR46772:SF8">
    <property type="entry name" value="TRANSCRIPTION FACTOR BHLH95"/>
    <property type="match status" value="1"/>
</dbReference>
<gene>
    <name evidence="11" type="primary">LOC113859839</name>
</gene>
<proteinExistence type="predicted"/>
<dbReference type="InterPro" id="IPR045239">
    <property type="entry name" value="bHLH95_bHLH"/>
</dbReference>
<dbReference type="OrthoDB" id="1429358at2759"/>
<reference evidence="11" key="2">
    <citation type="submission" date="2025-08" db="UniProtKB">
        <authorList>
            <consortium name="RefSeq"/>
        </authorList>
    </citation>
    <scope>IDENTIFICATION</scope>
    <source>
        <tissue evidence="11">Young leaves</tissue>
    </source>
</reference>
<feature type="coiled-coil region" evidence="6">
    <location>
        <begin position="122"/>
        <end position="149"/>
    </location>
</feature>
<dbReference type="InterPro" id="IPR036638">
    <property type="entry name" value="HLH_DNA-bd_sf"/>
</dbReference>
<feature type="compositionally biased region" description="Polar residues" evidence="7">
    <location>
        <begin position="17"/>
        <end position="28"/>
    </location>
</feature>
<accession>A0A8B8KWS0</accession>
<dbReference type="SUPFAM" id="SSF47459">
    <property type="entry name" value="HLH, helix-loop-helix DNA-binding domain"/>
    <property type="match status" value="1"/>
</dbReference>
<dbReference type="PROSITE" id="PS51671">
    <property type="entry name" value="ACT"/>
    <property type="match status" value="1"/>
</dbReference>
<dbReference type="GO" id="GO:0009960">
    <property type="term" value="P:endosperm development"/>
    <property type="evidence" value="ECO:0007669"/>
    <property type="project" value="InterPro"/>
</dbReference>
<dbReference type="GO" id="GO:0003700">
    <property type="term" value="F:DNA-binding transcription factor activity"/>
    <property type="evidence" value="ECO:0007669"/>
    <property type="project" value="InterPro"/>
</dbReference>
<evidence type="ECO:0000259" key="9">
    <source>
        <dbReference type="PROSITE" id="PS51671"/>
    </source>
</evidence>
<keyword evidence="4" id="KW-0804">Transcription</keyword>
<dbReference type="CDD" id="cd11393">
    <property type="entry name" value="bHLH_AtbHLH_like"/>
    <property type="match status" value="1"/>
</dbReference>
<evidence type="ECO:0000256" key="7">
    <source>
        <dbReference type="SAM" id="MobiDB-lite"/>
    </source>
</evidence>
<keyword evidence="6" id="KW-0175">Coiled coil</keyword>
<keyword evidence="2" id="KW-0805">Transcription regulation</keyword>
<dbReference type="Proteomes" id="UP000694853">
    <property type="component" value="Unplaced"/>
</dbReference>
<evidence type="ECO:0000313" key="11">
    <source>
        <dbReference type="RefSeq" id="XP_027348315.1"/>
    </source>
</evidence>
<dbReference type="Gene3D" id="4.10.280.10">
    <property type="entry name" value="Helix-loop-helix DNA-binding domain"/>
    <property type="match status" value="1"/>
</dbReference>
<dbReference type="GO" id="GO:0003677">
    <property type="term" value="F:DNA binding"/>
    <property type="evidence" value="ECO:0007669"/>
    <property type="project" value="UniProtKB-KW"/>
</dbReference>
<dbReference type="SMART" id="SM00353">
    <property type="entry name" value="HLH"/>
    <property type="match status" value="1"/>
</dbReference>
<keyword evidence="5" id="KW-0539">Nucleus</keyword>
<dbReference type="GO" id="GO:0046983">
    <property type="term" value="F:protein dimerization activity"/>
    <property type="evidence" value="ECO:0007669"/>
    <property type="project" value="InterPro"/>
</dbReference>
<name>A0A8B8KWS0_ABRPR</name>
<dbReference type="RefSeq" id="XP_027348315.1">
    <property type="nucleotide sequence ID" value="XM_027492514.1"/>
</dbReference>
<dbReference type="GeneID" id="113859839"/>
<organism evidence="10 11">
    <name type="scientific">Abrus precatorius</name>
    <name type="common">Indian licorice</name>
    <name type="synonym">Glycine abrus</name>
    <dbReference type="NCBI Taxonomy" id="3816"/>
    <lineage>
        <taxon>Eukaryota</taxon>
        <taxon>Viridiplantae</taxon>
        <taxon>Streptophyta</taxon>
        <taxon>Embryophyta</taxon>
        <taxon>Tracheophyta</taxon>
        <taxon>Spermatophyta</taxon>
        <taxon>Magnoliopsida</taxon>
        <taxon>eudicotyledons</taxon>
        <taxon>Gunneridae</taxon>
        <taxon>Pentapetalae</taxon>
        <taxon>rosids</taxon>
        <taxon>fabids</taxon>
        <taxon>Fabales</taxon>
        <taxon>Fabaceae</taxon>
        <taxon>Papilionoideae</taxon>
        <taxon>50 kb inversion clade</taxon>
        <taxon>NPAAA clade</taxon>
        <taxon>indigoferoid/millettioid clade</taxon>
        <taxon>Abreae</taxon>
        <taxon>Abrus</taxon>
    </lineage>
</organism>
<feature type="region of interest" description="Disordered" evidence="7">
    <location>
        <begin position="1"/>
        <end position="84"/>
    </location>
</feature>
<reference evidence="10" key="1">
    <citation type="journal article" date="2019" name="Toxins">
        <title>Detection of Abrin-Like and Prepropulchellin-Like Toxin Genes and Transcripts Using Whole Genome Sequencing and Full-Length Transcript Sequencing of Abrus precatorius.</title>
        <authorList>
            <person name="Hovde B.T."/>
            <person name="Daligault H.E."/>
            <person name="Hanschen E.R."/>
            <person name="Kunde Y.A."/>
            <person name="Johnson M.B."/>
            <person name="Starkenburg S.R."/>
            <person name="Johnson S.L."/>
        </authorList>
    </citation>
    <scope>NUCLEOTIDE SEQUENCE [LARGE SCALE GENOMIC DNA]</scope>
</reference>
<evidence type="ECO:0000256" key="1">
    <source>
        <dbReference type="ARBA" id="ARBA00004123"/>
    </source>
</evidence>
<evidence type="ECO:0000313" key="10">
    <source>
        <dbReference type="Proteomes" id="UP000694853"/>
    </source>
</evidence>